<dbReference type="EMBL" id="ML210200">
    <property type="protein sequence ID" value="TFK24451.1"/>
    <property type="molecule type" value="Genomic_DNA"/>
</dbReference>
<dbReference type="AlphaFoldDB" id="A0A5C3KUX0"/>
<evidence type="ECO:0000256" key="1">
    <source>
        <dbReference type="SAM" id="Phobius"/>
    </source>
</evidence>
<keyword evidence="3" id="KW-1185">Reference proteome</keyword>
<feature type="transmembrane region" description="Helical" evidence="1">
    <location>
        <begin position="82"/>
        <end position="104"/>
    </location>
</feature>
<name>A0A5C3KUX0_COPMA</name>
<accession>A0A5C3KUX0</accession>
<organism evidence="2 3">
    <name type="scientific">Coprinopsis marcescibilis</name>
    <name type="common">Agaric fungus</name>
    <name type="synonym">Psathyrella marcescibilis</name>
    <dbReference type="NCBI Taxonomy" id="230819"/>
    <lineage>
        <taxon>Eukaryota</taxon>
        <taxon>Fungi</taxon>
        <taxon>Dikarya</taxon>
        <taxon>Basidiomycota</taxon>
        <taxon>Agaricomycotina</taxon>
        <taxon>Agaricomycetes</taxon>
        <taxon>Agaricomycetidae</taxon>
        <taxon>Agaricales</taxon>
        <taxon>Agaricineae</taxon>
        <taxon>Psathyrellaceae</taxon>
        <taxon>Coprinopsis</taxon>
    </lineage>
</organism>
<sequence>MASSCTIPSNPDISGVGVRAAIYTQNLLCFVPAIWALWDGKVTTYELESAEAHSTTNLILAFAVLISTIFQVQTLGLSNYHASIVLGLSWMNNTNAFVYFLLYLKYKSQEDVEDPSSQRGPRG</sequence>
<keyword evidence="1" id="KW-0472">Membrane</keyword>
<proteinExistence type="predicted"/>
<feature type="transmembrane region" description="Helical" evidence="1">
    <location>
        <begin position="58"/>
        <end position="76"/>
    </location>
</feature>
<evidence type="ECO:0000313" key="3">
    <source>
        <dbReference type="Proteomes" id="UP000307440"/>
    </source>
</evidence>
<gene>
    <name evidence="2" type="ORF">FA15DRAFT_741191</name>
</gene>
<feature type="transmembrane region" description="Helical" evidence="1">
    <location>
        <begin position="20"/>
        <end position="38"/>
    </location>
</feature>
<keyword evidence="1" id="KW-0812">Transmembrane</keyword>
<reference evidence="2 3" key="1">
    <citation type="journal article" date="2019" name="Nat. Ecol. Evol.">
        <title>Megaphylogeny resolves global patterns of mushroom evolution.</title>
        <authorList>
            <person name="Varga T."/>
            <person name="Krizsan K."/>
            <person name="Foldi C."/>
            <person name="Dima B."/>
            <person name="Sanchez-Garcia M."/>
            <person name="Sanchez-Ramirez S."/>
            <person name="Szollosi G.J."/>
            <person name="Szarkandi J.G."/>
            <person name="Papp V."/>
            <person name="Albert L."/>
            <person name="Andreopoulos W."/>
            <person name="Angelini C."/>
            <person name="Antonin V."/>
            <person name="Barry K.W."/>
            <person name="Bougher N.L."/>
            <person name="Buchanan P."/>
            <person name="Buyck B."/>
            <person name="Bense V."/>
            <person name="Catcheside P."/>
            <person name="Chovatia M."/>
            <person name="Cooper J."/>
            <person name="Damon W."/>
            <person name="Desjardin D."/>
            <person name="Finy P."/>
            <person name="Geml J."/>
            <person name="Haridas S."/>
            <person name="Hughes K."/>
            <person name="Justo A."/>
            <person name="Karasinski D."/>
            <person name="Kautmanova I."/>
            <person name="Kiss B."/>
            <person name="Kocsube S."/>
            <person name="Kotiranta H."/>
            <person name="LaButti K.M."/>
            <person name="Lechner B.E."/>
            <person name="Liimatainen K."/>
            <person name="Lipzen A."/>
            <person name="Lukacs Z."/>
            <person name="Mihaltcheva S."/>
            <person name="Morgado L.N."/>
            <person name="Niskanen T."/>
            <person name="Noordeloos M.E."/>
            <person name="Ohm R.A."/>
            <person name="Ortiz-Santana B."/>
            <person name="Ovrebo C."/>
            <person name="Racz N."/>
            <person name="Riley R."/>
            <person name="Savchenko A."/>
            <person name="Shiryaev A."/>
            <person name="Soop K."/>
            <person name="Spirin V."/>
            <person name="Szebenyi C."/>
            <person name="Tomsovsky M."/>
            <person name="Tulloss R.E."/>
            <person name="Uehling J."/>
            <person name="Grigoriev I.V."/>
            <person name="Vagvolgyi C."/>
            <person name="Papp T."/>
            <person name="Martin F.M."/>
            <person name="Miettinen O."/>
            <person name="Hibbett D.S."/>
            <person name="Nagy L.G."/>
        </authorList>
    </citation>
    <scope>NUCLEOTIDE SEQUENCE [LARGE SCALE GENOMIC DNA]</scope>
    <source>
        <strain evidence="2 3">CBS 121175</strain>
    </source>
</reference>
<evidence type="ECO:0000313" key="2">
    <source>
        <dbReference type="EMBL" id="TFK24451.1"/>
    </source>
</evidence>
<dbReference type="Proteomes" id="UP000307440">
    <property type="component" value="Unassembled WGS sequence"/>
</dbReference>
<dbReference type="OrthoDB" id="3351993at2759"/>
<protein>
    <submittedName>
        <fullName evidence="2">Uncharacterized protein</fullName>
    </submittedName>
</protein>
<keyword evidence="1" id="KW-1133">Transmembrane helix</keyword>